<name>A0ABZ0YT80_9GAMM</name>
<evidence type="ECO:0000256" key="3">
    <source>
        <dbReference type="ARBA" id="ARBA00023235"/>
    </source>
</evidence>
<reference evidence="5 6" key="1">
    <citation type="submission" date="2023-11" db="EMBL/GenBank/DDBJ databases">
        <title>MicrobeMod: A computational toolkit for identifying prokaryotic methylation and restriction-modification with nanopore sequencing.</title>
        <authorList>
            <person name="Crits-Christoph A."/>
            <person name="Kang S.C."/>
            <person name="Lee H."/>
            <person name="Ostrov N."/>
        </authorList>
    </citation>
    <scope>NUCLEOTIDE SEQUENCE [LARGE SCALE GENOMIC DNA]</scope>
    <source>
        <strain evidence="5 6">ATCC 49870</strain>
    </source>
</reference>
<comment type="similarity">
    <text evidence="2 4">Belongs to the glucose-6-phosphate 1-epimerase family.</text>
</comment>
<gene>
    <name evidence="5" type="ORF">SR882_06250</name>
</gene>
<dbReference type="SUPFAM" id="SSF74650">
    <property type="entry name" value="Galactose mutarotase-like"/>
    <property type="match status" value="1"/>
</dbReference>
<keyword evidence="6" id="KW-1185">Reference proteome</keyword>
<protein>
    <recommendedName>
        <fullName evidence="4">Putative glucose-6-phosphate 1-epimerase</fullName>
        <ecNumber evidence="4">5.1.3.15</ecNumber>
    </recommendedName>
</protein>
<dbReference type="PANTHER" id="PTHR11122">
    <property type="entry name" value="APOSPORY-ASSOCIATED PROTEIN C-RELATED"/>
    <property type="match status" value="1"/>
</dbReference>
<evidence type="ECO:0000313" key="5">
    <source>
        <dbReference type="EMBL" id="WQH15370.1"/>
    </source>
</evidence>
<dbReference type="InterPro" id="IPR025532">
    <property type="entry name" value="G6P_1-epimerase"/>
</dbReference>
<accession>A0ABZ0YT80</accession>
<dbReference type="RefSeq" id="WP_322520399.1">
    <property type="nucleotide sequence ID" value="NZ_CP140153.1"/>
</dbReference>
<dbReference type="InterPro" id="IPR014718">
    <property type="entry name" value="GH-type_carb-bd"/>
</dbReference>
<evidence type="ECO:0000256" key="2">
    <source>
        <dbReference type="ARBA" id="ARBA00005866"/>
    </source>
</evidence>
<evidence type="ECO:0000256" key="4">
    <source>
        <dbReference type="PIRNR" id="PIRNR016020"/>
    </source>
</evidence>
<dbReference type="InterPro" id="IPR011013">
    <property type="entry name" value="Gal_mutarotase_sf_dom"/>
</dbReference>
<comment type="catalytic activity">
    <reaction evidence="1">
        <text>alpha-D-glucose 6-phosphate = beta-D-glucose 6-phosphate</text>
        <dbReference type="Rhea" id="RHEA:16249"/>
        <dbReference type="ChEBI" id="CHEBI:58225"/>
        <dbReference type="ChEBI" id="CHEBI:58247"/>
        <dbReference type="EC" id="5.1.3.15"/>
    </reaction>
</comment>
<dbReference type="Pfam" id="PF01263">
    <property type="entry name" value="Aldose_epim"/>
    <property type="match status" value="1"/>
</dbReference>
<evidence type="ECO:0000256" key="1">
    <source>
        <dbReference type="ARBA" id="ARBA00001096"/>
    </source>
</evidence>
<proteinExistence type="inferred from homology"/>
<dbReference type="Proteomes" id="UP001327459">
    <property type="component" value="Chromosome"/>
</dbReference>
<organism evidence="5 6">
    <name type="scientific">Guyparkeria halophila</name>
    <dbReference type="NCBI Taxonomy" id="47960"/>
    <lineage>
        <taxon>Bacteria</taxon>
        <taxon>Pseudomonadati</taxon>
        <taxon>Pseudomonadota</taxon>
        <taxon>Gammaproteobacteria</taxon>
        <taxon>Chromatiales</taxon>
        <taxon>Thioalkalibacteraceae</taxon>
        <taxon>Guyparkeria</taxon>
    </lineage>
</organism>
<dbReference type="EC" id="5.1.3.15" evidence="4"/>
<sequence>MNTASTAARPSRLGELDTIELVSRHGRATIACLGATVVDFRDSDDNEVLWLSPTSRLDGSRPVRGGIPVCWPWFGAHPSDSSLSAHGFVRHMTWQVERLSHDDNRAVAVLAISDDDATRRLWPHAFRLTLTVVLDDRLHLELTAENRSEHAWELSEALHSYFRVEDARGIRVDGLDNLTYWDKQQGGIRGTQAEALRVYPPIDRVYFDHLGEAVIHQPHRRIHIGKTGSRTTVVWNPGPDGVRGFDDIPDDAWGDMLCVETANAIDNRYSLRPGESHTLSATIHTEKTADNR</sequence>
<dbReference type="CDD" id="cd09020">
    <property type="entry name" value="D-hex-6-P-epi_like"/>
    <property type="match status" value="1"/>
</dbReference>
<dbReference type="InterPro" id="IPR008183">
    <property type="entry name" value="Aldose_1/G6P_1-epimerase"/>
</dbReference>
<dbReference type="PANTHER" id="PTHR11122:SF13">
    <property type="entry name" value="GLUCOSE-6-PHOSPHATE 1-EPIMERASE"/>
    <property type="match status" value="1"/>
</dbReference>
<keyword evidence="3 4" id="KW-0413">Isomerase</keyword>
<dbReference type="EMBL" id="CP140153">
    <property type="protein sequence ID" value="WQH15370.1"/>
    <property type="molecule type" value="Genomic_DNA"/>
</dbReference>
<dbReference type="Gene3D" id="2.70.98.10">
    <property type="match status" value="1"/>
</dbReference>
<dbReference type="PIRSF" id="PIRSF016020">
    <property type="entry name" value="PHexose_mutarotase"/>
    <property type="match status" value="1"/>
</dbReference>
<evidence type="ECO:0000313" key="6">
    <source>
        <dbReference type="Proteomes" id="UP001327459"/>
    </source>
</evidence>